<reference evidence="1" key="1">
    <citation type="submission" date="2021-01" db="EMBL/GenBank/DDBJ databases">
        <authorList>
            <person name="Corre E."/>
            <person name="Pelletier E."/>
            <person name="Niang G."/>
            <person name="Scheremetjew M."/>
            <person name="Finn R."/>
            <person name="Kale V."/>
            <person name="Holt S."/>
            <person name="Cochrane G."/>
            <person name="Meng A."/>
            <person name="Brown T."/>
            <person name="Cohen L."/>
        </authorList>
    </citation>
    <scope>NUCLEOTIDE SEQUENCE</scope>
    <source>
        <strain evidence="1">Isolate 1302-5</strain>
    </source>
</reference>
<sequence length="118" mass="12936">MLLVDTTEETEAYRTVGTRNSQRDGDTGKQLFEGVESMWSQATMDGIEDRGREDLNSITGGLLNPGPYKPLMPTNMEASFVQGASFVFDGKVSLLEHYDESSGAHVSIEELLDTALCK</sequence>
<organism evidence="1">
    <name type="scientific">Odontella aurita</name>
    <dbReference type="NCBI Taxonomy" id="265563"/>
    <lineage>
        <taxon>Eukaryota</taxon>
        <taxon>Sar</taxon>
        <taxon>Stramenopiles</taxon>
        <taxon>Ochrophyta</taxon>
        <taxon>Bacillariophyta</taxon>
        <taxon>Mediophyceae</taxon>
        <taxon>Biddulphiophycidae</taxon>
        <taxon>Eupodiscales</taxon>
        <taxon>Odontellaceae</taxon>
        <taxon>Odontella</taxon>
    </lineage>
</organism>
<evidence type="ECO:0000313" key="1">
    <source>
        <dbReference type="EMBL" id="CAE2236784.1"/>
    </source>
</evidence>
<protein>
    <submittedName>
        <fullName evidence="1">Uncharacterized protein</fullName>
    </submittedName>
</protein>
<dbReference type="EMBL" id="HBKQ01020935">
    <property type="protein sequence ID" value="CAE2236784.1"/>
    <property type="molecule type" value="Transcribed_RNA"/>
</dbReference>
<accession>A0A7S4IQR9</accession>
<proteinExistence type="predicted"/>
<name>A0A7S4IQR9_9STRA</name>
<dbReference type="AlphaFoldDB" id="A0A7S4IQR9"/>
<gene>
    <name evidence="1" type="ORF">OAUR00152_LOCUS14173</name>
</gene>